<name>A0A873A6S5_9MAXI</name>
<keyword evidence="8" id="KW-0406">Ion transport</keyword>
<dbReference type="CDD" id="cd00310">
    <property type="entry name" value="ATP-synt_Fo_a_6"/>
    <property type="match status" value="1"/>
</dbReference>
<evidence type="ECO:0000256" key="11">
    <source>
        <dbReference type="RuleBase" id="RU004450"/>
    </source>
</evidence>
<dbReference type="GO" id="GO:0045259">
    <property type="term" value="C:proton-transporting ATP synthase complex"/>
    <property type="evidence" value="ECO:0007669"/>
    <property type="project" value="UniProtKB-KW"/>
</dbReference>
<evidence type="ECO:0000256" key="5">
    <source>
        <dbReference type="ARBA" id="ARBA00022692"/>
    </source>
</evidence>
<evidence type="ECO:0000256" key="8">
    <source>
        <dbReference type="ARBA" id="ARBA00023065"/>
    </source>
</evidence>
<dbReference type="InterPro" id="IPR000568">
    <property type="entry name" value="ATP_synth_F0_asu"/>
</dbReference>
<evidence type="ECO:0000256" key="12">
    <source>
        <dbReference type="SAM" id="Phobius"/>
    </source>
</evidence>
<keyword evidence="6" id="KW-0375">Hydrogen ion transport</keyword>
<reference evidence="13" key="1">
    <citation type="submission" date="2020-10" db="EMBL/GenBank/DDBJ databases">
        <title>Complete mitochondrial genome of Sinergasilus undulates (Copepoda: Poecilostomatoida).</title>
        <authorList>
            <person name="Hua C."/>
        </authorList>
    </citation>
    <scope>NUCLEOTIDE SEQUENCE</scope>
</reference>
<dbReference type="PRINTS" id="PR00123">
    <property type="entry name" value="ATPASEA"/>
</dbReference>
<comment type="subcellular location">
    <subcellularLocation>
        <location evidence="1">Membrane</location>
        <topology evidence="1">Multi-pass membrane protein</topology>
    </subcellularLocation>
    <subcellularLocation>
        <location evidence="11">Mitochondrion inner membrane</location>
        <topology evidence="11">Multi-pass membrane protein</topology>
    </subcellularLocation>
</comment>
<evidence type="ECO:0000256" key="9">
    <source>
        <dbReference type="ARBA" id="ARBA00023136"/>
    </source>
</evidence>
<dbReference type="PANTHER" id="PTHR11410">
    <property type="entry name" value="ATP SYNTHASE SUBUNIT A"/>
    <property type="match status" value="1"/>
</dbReference>
<dbReference type="PANTHER" id="PTHR11410:SF0">
    <property type="entry name" value="ATP SYNTHASE SUBUNIT A"/>
    <property type="match status" value="1"/>
</dbReference>
<evidence type="ECO:0000256" key="1">
    <source>
        <dbReference type="ARBA" id="ARBA00004141"/>
    </source>
</evidence>
<evidence type="ECO:0000256" key="2">
    <source>
        <dbReference type="ARBA" id="ARBA00006810"/>
    </source>
</evidence>
<geneLocation type="mitochondrion" evidence="13"/>
<sequence>MNNLFSVFDPQSIFGLSVNWVSSTIILLIPSSYWLTTNKNIVMMKSVVNYLYKETLNHLSPLPSPGLAQFILSLFMFILLNNFLGLFPYVFTASTHLVFTMSLSLTFWMGYFTMTTVMNMNNFLAHLVPMGTPYILLPFMVIIELVSATIRPLTLCVRLAANMVAGHLLLCLISSPMIETNILLGGLIMMGLILLSVLEVAVSFIQSYVFSTLSSLYISDVNYLNLN</sequence>
<keyword evidence="4" id="KW-0138">CF(0)</keyword>
<feature type="transmembrane region" description="Helical" evidence="12">
    <location>
        <begin position="182"/>
        <end position="205"/>
    </location>
</feature>
<protein>
    <recommendedName>
        <fullName evidence="11">ATP synthase subunit a</fullName>
    </recommendedName>
</protein>
<gene>
    <name evidence="13" type="primary">atp6</name>
</gene>
<keyword evidence="10" id="KW-0066">ATP synthesis</keyword>
<keyword evidence="7 12" id="KW-1133">Transmembrane helix</keyword>
<dbReference type="RefSeq" id="YP_010039695.1">
    <property type="nucleotide sequence ID" value="NC_054173.1"/>
</dbReference>
<dbReference type="SUPFAM" id="SSF81336">
    <property type="entry name" value="F1F0 ATP synthase subunit A"/>
    <property type="match status" value="1"/>
</dbReference>
<dbReference type="GeneID" id="63645167"/>
<accession>A0A873A6S5</accession>
<keyword evidence="5 12" id="KW-0812">Transmembrane</keyword>
<dbReference type="NCBIfam" id="TIGR01131">
    <property type="entry name" value="ATP_synt_6_or_A"/>
    <property type="match status" value="1"/>
</dbReference>
<dbReference type="AlphaFoldDB" id="A0A873A6S5"/>
<dbReference type="Pfam" id="PF00119">
    <property type="entry name" value="ATP-synt_A"/>
    <property type="match status" value="1"/>
</dbReference>
<keyword evidence="9 12" id="KW-0472">Membrane</keyword>
<feature type="transmembrane region" description="Helical" evidence="12">
    <location>
        <begin position="67"/>
        <end position="90"/>
    </location>
</feature>
<evidence type="ECO:0000256" key="10">
    <source>
        <dbReference type="ARBA" id="ARBA00023310"/>
    </source>
</evidence>
<feature type="transmembrane region" description="Helical" evidence="12">
    <location>
        <begin position="12"/>
        <end position="35"/>
    </location>
</feature>
<evidence type="ECO:0000256" key="7">
    <source>
        <dbReference type="ARBA" id="ARBA00022989"/>
    </source>
</evidence>
<comment type="similarity">
    <text evidence="2">Belongs to the ATPase A chain family.</text>
</comment>
<dbReference type="EMBL" id="MW080644">
    <property type="protein sequence ID" value="QOY46105.1"/>
    <property type="molecule type" value="Genomic_DNA"/>
</dbReference>
<proteinExistence type="inferred from homology"/>
<keyword evidence="13" id="KW-0496">Mitochondrion</keyword>
<evidence type="ECO:0000256" key="4">
    <source>
        <dbReference type="ARBA" id="ARBA00022547"/>
    </source>
</evidence>
<dbReference type="InterPro" id="IPR035908">
    <property type="entry name" value="F0_ATP_A_sf"/>
</dbReference>
<feature type="transmembrane region" description="Helical" evidence="12">
    <location>
        <begin position="97"/>
        <end position="117"/>
    </location>
</feature>
<evidence type="ECO:0000256" key="6">
    <source>
        <dbReference type="ARBA" id="ARBA00022781"/>
    </source>
</evidence>
<dbReference type="InterPro" id="IPR045083">
    <property type="entry name" value="ATP_synth_F0_asu_bact/mt"/>
</dbReference>
<keyword evidence="3" id="KW-0813">Transport</keyword>
<dbReference type="Gene3D" id="1.20.120.220">
    <property type="entry name" value="ATP synthase, F0 complex, subunit A"/>
    <property type="match status" value="1"/>
</dbReference>
<evidence type="ECO:0000313" key="13">
    <source>
        <dbReference type="EMBL" id="QOY46105.1"/>
    </source>
</evidence>
<organism evidence="13">
    <name type="scientific">Sinergasilus undulatus</name>
    <dbReference type="NCBI Taxonomy" id="232572"/>
    <lineage>
        <taxon>Eukaryota</taxon>
        <taxon>Metazoa</taxon>
        <taxon>Ecdysozoa</taxon>
        <taxon>Arthropoda</taxon>
        <taxon>Crustacea</taxon>
        <taxon>Multicrustacea</taxon>
        <taxon>Hexanauplia</taxon>
        <taxon>Copepoda</taxon>
        <taxon>Poecilostomatoida</taxon>
        <taxon>Ergasilidae</taxon>
        <taxon>Sinergasilus</taxon>
    </lineage>
</organism>
<evidence type="ECO:0000256" key="3">
    <source>
        <dbReference type="ARBA" id="ARBA00022448"/>
    </source>
</evidence>
<dbReference type="GO" id="GO:0005743">
    <property type="term" value="C:mitochondrial inner membrane"/>
    <property type="evidence" value="ECO:0007669"/>
    <property type="project" value="UniProtKB-SubCell"/>
</dbReference>
<dbReference type="GO" id="GO:0046933">
    <property type="term" value="F:proton-transporting ATP synthase activity, rotational mechanism"/>
    <property type="evidence" value="ECO:0007669"/>
    <property type="project" value="TreeGrafter"/>
</dbReference>